<dbReference type="SUPFAM" id="SSF51161">
    <property type="entry name" value="Trimeric LpxA-like enzymes"/>
    <property type="match status" value="1"/>
</dbReference>
<dbReference type="AlphaFoldDB" id="E3IZ09"/>
<protein>
    <recommendedName>
        <fullName evidence="6">Acyltransferase</fullName>
    </recommendedName>
</protein>
<dbReference type="PANTHER" id="PTHR23416">
    <property type="entry name" value="SIALIC ACID SYNTHASE-RELATED"/>
    <property type="match status" value="1"/>
</dbReference>
<dbReference type="InterPro" id="IPR018357">
    <property type="entry name" value="Hexapep_transf_CS"/>
</dbReference>
<dbReference type="GO" id="GO:0016740">
    <property type="term" value="F:transferase activity"/>
    <property type="evidence" value="ECO:0007669"/>
    <property type="project" value="UniProtKB-KW"/>
</dbReference>
<feature type="region of interest" description="Disordered" evidence="3">
    <location>
        <begin position="220"/>
        <end position="248"/>
    </location>
</feature>
<evidence type="ECO:0000313" key="5">
    <source>
        <dbReference type="Proteomes" id="UP000002484"/>
    </source>
</evidence>
<evidence type="ECO:0000256" key="2">
    <source>
        <dbReference type="ARBA" id="ARBA00022737"/>
    </source>
</evidence>
<dbReference type="Proteomes" id="UP000002484">
    <property type="component" value="Chromosome"/>
</dbReference>
<evidence type="ECO:0000313" key="4">
    <source>
        <dbReference type="EMBL" id="ADP80292.1"/>
    </source>
</evidence>
<dbReference type="PROSITE" id="PS00101">
    <property type="entry name" value="HEXAPEP_TRANSFERASES"/>
    <property type="match status" value="1"/>
</dbReference>
<keyword evidence="2" id="KW-0677">Repeat</keyword>
<accession>E3IZ09</accession>
<dbReference type="PANTHER" id="PTHR23416:SF78">
    <property type="entry name" value="LIPOPOLYSACCHARIDE BIOSYNTHESIS O-ACETYL TRANSFERASE WBBJ-RELATED"/>
    <property type="match status" value="1"/>
</dbReference>
<feature type="region of interest" description="Disordered" evidence="3">
    <location>
        <begin position="1"/>
        <end position="20"/>
    </location>
</feature>
<dbReference type="STRING" id="298654.FraEuI1c_2253"/>
<dbReference type="eggNOG" id="COG0110">
    <property type="taxonomic scope" value="Bacteria"/>
</dbReference>
<sequence length="248" mass="25552">MRRTPPFPASRPGADRTTEDAETDDLVAVYAHAVRRARRGAARVASWMRILLLRMTQPGVRIGFDSFLGPRCVILCAPRGKLTIRGSVLVRDVHLEVEDGALLDLGADFVGPHCVLVARRQVVIGAGSLLAEMCVVRDQDHVVTPGTPGSAMVFAASPVTLGRDVWLGAKATILRGVTVGDGAVVGAGAVVTSDVAAGARVAGVPAVPLRSSRAGGIAGEVAGGGDLDVPATAGRGRVPAPRPTPQAR</sequence>
<dbReference type="RefSeq" id="WP_013423411.1">
    <property type="nucleotide sequence ID" value="NC_014666.1"/>
</dbReference>
<keyword evidence="5" id="KW-1185">Reference proteome</keyword>
<dbReference type="Pfam" id="PF14602">
    <property type="entry name" value="Hexapep_2"/>
    <property type="match status" value="1"/>
</dbReference>
<keyword evidence="1" id="KW-0808">Transferase</keyword>
<dbReference type="HOGENOM" id="CLU_1118892_0_0_11"/>
<dbReference type="InParanoid" id="E3IZ09"/>
<evidence type="ECO:0008006" key="6">
    <source>
        <dbReference type="Google" id="ProtNLM"/>
    </source>
</evidence>
<dbReference type="EMBL" id="CP002299">
    <property type="protein sequence ID" value="ADP80292.1"/>
    <property type="molecule type" value="Genomic_DNA"/>
</dbReference>
<dbReference type="KEGG" id="fri:FraEuI1c_2253"/>
<proteinExistence type="predicted"/>
<dbReference type="InterPro" id="IPR051159">
    <property type="entry name" value="Hexapeptide_acetyltransf"/>
</dbReference>
<dbReference type="Gene3D" id="2.160.10.10">
    <property type="entry name" value="Hexapeptide repeat proteins"/>
    <property type="match status" value="1"/>
</dbReference>
<gene>
    <name evidence="4" type="ordered locus">FraEuI1c_2253</name>
</gene>
<dbReference type="InterPro" id="IPR011004">
    <property type="entry name" value="Trimer_LpxA-like_sf"/>
</dbReference>
<name>E3IZ09_PSEI1</name>
<dbReference type="InterPro" id="IPR001451">
    <property type="entry name" value="Hexapep"/>
</dbReference>
<reference evidence="4 5" key="1">
    <citation type="submission" date="2010-10" db="EMBL/GenBank/DDBJ databases">
        <title>Complete sequence of Frankia sp. EuI1c.</title>
        <authorList>
            <consortium name="US DOE Joint Genome Institute"/>
            <person name="Lucas S."/>
            <person name="Copeland A."/>
            <person name="Lapidus A."/>
            <person name="Cheng J.-F."/>
            <person name="Bruce D."/>
            <person name="Goodwin L."/>
            <person name="Pitluck S."/>
            <person name="Chertkov O."/>
            <person name="Detter J.C."/>
            <person name="Han C."/>
            <person name="Tapia R."/>
            <person name="Land M."/>
            <person name="Hauser L."/>
            <person name="Jeffries C."/>
            <person name="Kyrpides N."/>
            <person name="Ivanova N."/>
            <person name="Mikhailova N."/>
            <person name="Beauchemin N."/>
            <person name="Sen A."/>
            <person name="Sur S.A."/>
            <person name="Gtari M."/>
            <person name="Wall L."/>
            <person name="Tisa L."/>
            <person name="Woyke T."/>
        </authorList>
    </citation>
    <scope>NUCLEOTIDE SEQUENCE [LARGE SCALE GENOMIC DNA]</scope>
    <source>
        <strain evidence="5">DSM 45817 / CECT 9037 / EuI1c</strain>
    </source>
</reference>
<organism evidence="4 5">
    <name type="scientific">Pseudofrankia inefficax (strain DSM 45817 / CECT 9037 / DDB 130130 / EuI1c)</name>
    <name type="common">Frankia inefficax</name>
    <dbReference type="NCBI Taxonomy" id="298654"/>
    <lineage>
        <taxon>Bacteria</taxon>
        <taxon>Bacillati</taxon>
        <taxon>Actinomycetota</taxon>
        <taxon>Actinomycetes</taxon>
        <taxon>Frankiales</taxon>
        <taxon>Frankiaceae</taxon>
        <taxon>Pseudofrankia</taxon>
    </lineage>
</organism>
<evidence type="ECO:0000256" key="3">
    <source>
        <dbReference type="SAM" id="MobiDB-lite"/>
    </source>
</evidence>
<evidence type="ECO:0000256" key="1">
    <source>
        <dbReference type="ARBA" id="ARBA00022679"/>
    </source>
</evidence>